<dbReference type="InterPro" id="IPR050954">
    <property type="entry name" value="ET_IronSulfur_Cluster-Binding"/>
</dbReference>
<keyword evidence="4" id="KW-0411">Iron-sulfur</keyword>
<dbReference type="EMBL" id="FRDN01000004">
    <property type="protein sequence ID" value="SHN58499.1"/>
    <property type="molecule type" value="Genomic_DNA"/>
</dbReference>
<dbReference type="Gene3D" id="3.30.70.20">
    <property type="match status" value="2"/>
</dbReference>
<evidence type="ECO:0000256" key="2">
    <source>
        <dbReference type="ARBA" id="ARBA00022723"/>
    </source>
</evidence>
<dbReference type="InterPro" id="IPR013783">
    <property type="entry name" value="Ig-like_fold"/>
</dbReference>
<dbReference type="SUPFAM" id="SSF54862">
    <property type="entry name" value="4Fe-4S ferredoxins"/>
    <property type="match status" value="1"/>
</dbReference>
<proteinExistence type="predicted"/>
<keyword evidence="3" id="KW-0408">Iron</keyword>
<dbReference type="GO" id="GO:0046872">
    <property type="term" value="F:metal ion binding"/>
    <property type="evidence" value="ECO:0007669"/>
    <property type="project" value="UniProtKB-KW"/>
</dbReference>
<reference evidence="7" key="1">
    <citation type="submission" date="2016-12" db="EMBL/GenBank/DDBJ databases">
        <authorList>
            <person name="Varghese N."/>
            <person name="Submissions S."/>
        </authorList>
    </citation>
    <scope>NUCLEOTIDE SEQUENCE [LARGE SCALE GENOMIC DNA]</scope>
    <source>
        <strain evidence="7">DSM 11544</strain>
    </source>
</reference>
<dbReference type="InterPro" id="IPR017896">
    <property type="entry name" value="4Fe4S_Fe-S-bd"/>
</dbReference>
<dbReference type="SUPFAM" id="SSF49478">
    <property type="entry name" value="Cna protein B-type domain"/>
    <property type="match status" value="1"/>
</dbReference>
<keyword evidence="2" id="KW-0479">Metal-binding</keyword>
<name>A0A1M7SJ82_9FIRM</name>
<dbReference type="RefSeq" id="WP_072771491.1">
    <property type="nucleotide sequence ID" value="NZ_FRDN01000004.1"/>
</dbReference>
<protein>
    <submittedName>
        <fullName evidence="6">Fe-S-cluster-containing dehydrogenase component</fullName>
    </submittedName>
</protein>
<dbReference type="Proteomes" id="UP000184010">
    <property type="component" value="Unassembled WGS sequence"/>
</dbReference>
<accession>A0A1M7SJ82</accession>
<dbReference type="GO" id="GO:0051539">
    <property type="term" value="F:4 iron, 4 sulfur cluster binding"/>
    <property type="evidence" value="ECO:0007669"/>
    <property type="project" value="UniProtKB-KW"/>
</dbReference>
<dbReference type="Pfam" id="PF13620">
    <property type="entry name" value="CarboxypepD_reg"/>
    <property type="match status" value="1"/>
</dbReference>
<feature type="domain" description="4Fe-4S ferredoxin-type" evidence="5">
    <location>
        <begin position="90"/>
        <end position="119"/>
    </location>
</feature>
<dbReference type="Pfam" id="PF13247">
    <property type="entry name" value="Fer4_11"/>
    <property type="match status" value="1"/>
</dbReference>
<dbReference type="PROSITE" id="PS51379">
    <property type="entry name" value="4FE4S_FER_2"/>
    <property type="match status" value="2"/>
</dbReference>
<dbReference type="Gene3D" id="2.60.40.10">
    <property type="entry name" value="Immunoglobulins"/>
    <property type="match status" value="1"/>
</dbReference>
<evidence type="ECO:0000256" key="1">
    <source>
        <dbReference type="ARBA" id="ARBA00022485"/>
    </source>
</evidence>
<keyword evidence="7" id="KW-1185">Reference proteome</keyword>
<dbReference type="STRING" id="1121395.SAMN02745215_00934"/>
<evidence type="ECO:0000256" key="3">
    <source>
        <dbReference type="ARBA" id="ARBA00023004"/>
    </source>
</evidence>
<evidence type="ECO:0000313" key="6">
    <source>
        <dbReference type="EMBL" id="SHN58499.1"/>
    </source>
</evidence>
<dbReference type="PANTHER" id="PTHR43177">
    <property type="entry name" value="PROTEIN NRFC"/>
    <property type="match status" value="1"/>
</dbReference>
<dbReference type="AlphaFoldDB" id="A0A1M7SJ82"/>
<sequence>MKVFIVDIAKCNGCHNCQISCKDEHVDNDWSPIAKPQPDTGHFWMKLNQTVHGQVPKVNIEYVARPCMHCAEAPCLKVAENGAVHRRNDGLVIIDPEKAKGQRNIMDVCPYGAVYWNDELDLPQKCTGCAHLVDEGREPRCVDSCPTGALLFGEESEFKDLIAQAEVMKPEYGTKPSVYYLNAPKLFVAGEIYDPAIDECLKDVEVTLTNEESGQVYVQKTDRFGDYWFKKLTAGSYSLKVAKAGYKPYEKKGINVTKSLKVEDIAMAK</sequence>
<organism evidence="6 7">
    <name type="scientific">Desulfitobacterium chlororespirans DSM 11544</name>
    <dbReference type="NCBI Taxonomy" id="1121395"/>
    <lineage>
        <taxon>Bacteria</taxon>
        <taxon>Bacillati</taxon>
        <taxon>Bacillota</taxon>
        <taxon>Clostridia</taxon>
        <taxon>Eubacteriales</taxon>
        <taxon>Desulfitobacteriaceae</taxon>
        <taxon>Desulfitobacterium</taxon>
    </lineage>
</organism>
<evidence type="ECO:0000256" key="4">
    <source>
        <dbReference type="ARBA" id="ARBA00023014"/>
    </source>
</evidence>
<evidence type="ECO:0000313" key="7">
    <source>
        <dbReference type="Proteomes" id="UP000184010"/>
    </source>
</evidence>
<keyword evidence="1" id="KW-0004">4Fe-4S</keyword>
<gene>
    <name evidence="6" type="ORF">SAMN02745215_00934</name>
</gene>
<feature type="domain" description="4Fe-4S ferredoxin-type" evidence="5">
    <location>
        <begin position="2"/>
        <end position="31"/>
    </location>
</feature>
<dbReference type="PANTHER" id="PTHR43177:SF3">
    <property type="entry name" value="PROTEIN NRFC HOMOLOG"/>
    <property type="match status" value="1"/>
</dbReference>
<evidence type="ECO:0000259" key="5">
    <source>
        <dbReference type="PROSITE" id="PS51379"/>
    </source>
</evidence>